<dbReference type="VEuPathDB" id="FungiDB:PGTG_07353"/>
<name>E3K9J3_PUCGT</name>
<evidence type="ECO:0000313" key="3">
    <source>
        <dbReference type="Proteomes" id="UP000008783"/>
    </source>
</evidence>
<keyword evidence="3" id="KW-1185">Reference proteome</keyword>
<dbReference type="HOGENOM" id="CLU_1448357_0_0_1"/>
<dbReference type="OrthoDB" id="10288683at2759"/>
<sequence length="202" mass="21720">MTPPQPTAVPEASVGVIAMAHGSRPGGHVDTKLTPPIATGTCISWVDMITPPWQHDDPQCCPDLPWVAVTTLSPAGALVHHVVALPAGELARRSGLLQSVPLCTNHLSRMFSNSALKRPRTDHAVAIDYKKYTSTKEPDVCTSTNRSSLLNCLTSPITVASLKQIPPSELIDNLAVTEAPNNQNEDLSLKQNKELKQKKPAQ</sequence>
<dbReference type="Proteomes" id="UP000008783">
    <property type="component" value="Unassembled WGS sequence"/>
</dbReference>
<accession>E3K9J3</accession>
<protein>
    <submittedName>
        <fullName evidence="2">Uncharacterized protein</fullName>
    </submittedName>
</protein>
<dbReference type="RefSeq" id="XP_003325520.2">
    <property type="nucleotide sequence ID" value="XM_003325472.2"/>
</dbReference>
<dbReference type="InParanoid" id="E3K9J3"/>
<evidence type="ECO:0000313" key="2">
    <source>
        <dbReference type="EMBL" id="EFP81101.2"/>
    </source>
</evidence>
<evidence type="ECO:0000256" key="1">
    <source>
        <dbReference type="SAM" id="MobiDB-lite"/>
    </source>
</evidence>
<dbReference type="AlphaFoldDB" id="E3K9J3"/>
<dbReference type="EMBL" id="DS178277">
    <property type="protein sequence ID" value="EFP81101.2"/>
    <property type="molecule type" value="Genomic_DNA"/>
</dbReference>
<dbReference type="GeneID" id="10536423"/>
<dbReference type="KEGG" id="pgr:PGTG_07353"/>
<feature type="compositionally biased region" description="Basic and acidic residues" evidence="1">
    <location>
        <begin position="187"/>
        <end position="202"/>
    </location>
</feature>
<proteinExistence type="predicted"/>
<reference evidence="3" key="2">
    <citation type="journal article" date="2011" name="Proc. Natl. Acad. Sci. U.S.A.">
        <title>Obligate biotrophy features unraveled by the genomic analysis of rust fungi.</title>
        <authorList>
            <person name="Duplessis S."/>
            <person name="Cuomo C.A."/>
            <person name="Lin Y.-C."/>
            <person name="Aerts A."/>
            <person name="Tisserant E."/>
            <person name="Veneault-Fourrey C."/>
            <person name="Joly D.L."/>
            <person name="Hacquard S."/>
            <person name="Amselem J."/>
            <person name="Cantarel B.L."/>
            <person name="Chiu R."/>
            <person name="Coutinho P.M."/>
            <person name="Feau N."/>
            <person name="Field M."/>
            <person name="Frey P."/>
            <person name="Gelhaye E."/>
            <person name="Goldberg J."/>
            <person name="Grabherr M.G."/>
            <person name="Kodira C.D."/>
            <person name="Kohler A."/>
            <person name="Kuees U."/>
            <person name="Lindquist E.A."/>
            <person name="Lucas S.M."/>
            <person name="Mago R."/>
            <person name="Mauceli E."/>
            <person name="Morin E."/>
            <person name="Murat C."/>
            <person name="Pangilinan J.L."/>
            <person name="Park R."/>
            <person name="Pearson M."/>
            <person name="Quesneville H."/>
            <person name="Rouhier N."/>
            <person name="Sakthikumar S."/>
            <person name="Salamov A.A."/>
            <person name="Schmutz J."/>
            <person name="Selles B."/>
            <person name="Shapiro H."/>
            <person name="Tanguay P."/>
            <person name="Tuskan G.A."/>
            <person name="Henrissat B."/>
            <person name="Van de Peer Y."/>
            <person name="Rouze P."/>
            <person name="Ellis J.G."/>
            <person name="Dodds P.N."/>
            <person name="Schein J.E."/>
            <person name="Zhong S."/>
            <person name="Hamelin R.C."/>
            <person name="Grigoriev I.V."/>
            <person name="Szabo L.J."/>
            <person name="Martin F."/>
        </authorList>
    </citation>
    <scope>NUCLEOTIDE SEQUENCE [LARGE SCALE GENOMIC DNA]</scope>
    <source>
        <strain evidence="3">CRL 75-36-700-3 / race SCCL</strain>
    </source>
</reference>
<gene>
    <name evidence="2" type="ORF">PGTG_07353</name>
</gene>
<feature type="region of interest" description="Disordered" evidence="1">
    <location>
        <begin position="181"/>
        <end position="202"/>
    </location>
</feature>
<reference key="1">
    <citation type="submission" date="2007-01" db="EMBL/GenBank/DDBJ databases">
        <title>The Genome Sequence of Puccinia graminis f. sp. tritici Strain CRL 75-36-700-3.</title>
        <authorList>
            <consortium name="The Broad Institute Genome Sequencing Platform"/>
            <person name="Birren B."/>
            <person name="Lander E."/>
            <person name="Galagan J."/>
            <person name="Nusbaum C."/>
            <person name="Devon K."/>
            <person name="Cuomo C."/>
            <person name="Jaffe D."/>
            <person name="Butler J."/>
            <person name="Alvarez P."/>
            <person name="Gnerre S."/>
            <person name="Grabherr M."/>
            <person name="Mauceli E."/>
            <person name="Brockman W."/>
            <person name="Young S."/>
            <person name="LaButti K."/>
            <person name="Sykes S."/>
            <person name="DeCaprio D."/>
            <person name="Crawford M."/>
            <person name="Koehrsen M."/>
            <person name="Engels R."/>
            <person name="Montgomery P."/>
            <person name="Pearson M."/>
            <person name="Howarth C."/>
            <person name="Larson L."/>
            <person name="White J."/>
            <person name="Zeng Q."/>
            <person name="Kodira C."/>
            <person name="Yandava C."/>
            <person name="Alvarado L."/>
            <person name="O'Leary S."/>
            <person name="Szabo L."/>
            <person name="Dean R."/>
            <person name="Schein J."/>
        </authorList>
    </citation>
    <scope>NUCLEOTIDE SEQUENCE</scope>
    <source>
        <strain>CRL 75-36-700-3</strain>
    </source>
</reference>
<organism evidence="2 3">
    <name type="scientific">Puccinia graminis f. sp. tritici (strain CRL 75-36-700-3 / race SCCL)</name>
    <name type="common">Black stem rust fungus</name>
    <dbReference type="NCBI Taxonomy" id="418459"/>
    <lineage>
        <taxon>Eukaryota</taxon>
        <taxon>Fungi</taxon>
        <taxon>Dikarya</taxon>
        <taxon>Basidiomycota</taxon>
        <taxon>Pucciniomycotina</taxon>
        <taxon>Pucciniomycetes</taxon>
        <taxon>Pucciniales</taxon>
        <taxon>Pucciniaceae</taxon>
        <taxon>Puccinia</taxon>
    </lineage>
</organism>